<dbReference type="SUPFAM" id="SSF56112">
    <property type="entry name" value="Protein kinase-like (PK-like)"/>
    <property type="match status" value="1"/>
</dbReference>
<proteinExistence type="predicted"/>
<gene>
    <name evidence="3" type="ORF">FDA94_30590</name>
</gene>
<keyword evidence="4" id="KW-1185">Reference proteome</keyword>
<dbReference type="InterPro" id="IPR051678">
    <property type="entry name" value="AGP_Transferase"/>
</dbReference>
<evidence type="ECO:0000259" key="2">
    <source>
        <dbReference type="Pfam" id="PF01636"/>
    </source>
</evidence>
<evidence type="ECO:0000313" key="3">
    <source>
        <dbReference type="EMBL" id="TKK84270.1"/>
    </source>
</evidence>
<dbReference type="InterPro" id="IPR011009">
    <property type="entry name" value="Kinase-like_dom_sf"/>
</dbReference>
<feature type="compositionally biased region" description="Low complexity" evidence="1">
    <location>
        <begin position="1"/>
        <end position="24"/>
    </location>
</feature>
<sequence>MGRSTPTGTRSSPTSSWPGSPWSTARPAAVCSSPTWSSSARTCPSPASTSASRWSPRRGCCWCWARRWRCGRAAASSTGPNPSASRSRSSTRARPAETPRRSSNSTRRWARRSRCWPRPADPFIGGGPYPAGIPAGRRTRVRRPAADSVGPVIDEIGAVAARHLGRPARSVVKLGEGWDNVAYEVDGDLIVRGSKEGGAAEVRREAALLAVVAEVSPVPTPRVLFVDEGAGVMAYRKLAGEPLDSRLGIAVAKPLGAFLAAMNAVPTERVAGLVEVDDDPFYAWLAGTIEEYKEVVREQVPDDLRVPIERFLRENPPRDETRTLAFCHNDLGAEHVLTDGATVTGVIDWTDAAISDPAYDLGLVLRDLGPEVFAETLRHYRDHGGDAGPTAETRARFYARCAIIEDIAYGLTQPGAYHYAEEGLSHLAWTFADN</sequence>
<comment type="caution">
    <text evidence="3">The sequence shown here is derived from an EMBL/GenBank/DDBJ whole genome shotgun (WGS) entry which is preliminary data.</text>
</comment>
<dbReference type="OrthoDB" id="9797603at2"/>
<dbReference type="Proteomes" id="UP000308705">
    <property type="component" value="Unassembled WGS sequence"/>
</dbReference>
<reference evidence="3 4" key="1">
    <citation type="submission" date="2019-04" db="EMBL/GenBank/DDBJ databases">
        <title>Herbidospora sp. NEAU-GS14.nov., a novel actinomycete isolated from soil.</title>
        <authorList>
            <person name="Han L."/>
        </authorList>
    </citation>
    <scope>NUCLEOTIDE SEQUENCE [LARGE SCALE GENOMIC DNA]</scope>
    <source>
        <strain evidence="3 4">NEAU-GS14</strain>
    </source>
</reference>
<evidence type="ECO:0000313" key="4">
    <source>
        <dbReference type="Proteomes" id="UP000308705"/>
    </source>
</evidence>
<accession>A0A4U3M6Y5</accession>
<feature type="compositionally biased region" description="Polar residues" evidence="1">
    <location>
        <begin position="32"/>
        <end position="53"/>
    </location>
</feature>
<dbReference type="Gene3D" id="3.90.1200.10">
    <property type="match status" value="1"/>
</dbReference>
<dbReference type="Gene3D" id="3.30.200.20">
    <property type="entry name" value="Phosphorylase Kinase, domain 1"/>
    <property type="match status" value="1"/>
</dbReference>
<dbReference type="AlphaFoldDB" id="A0A4U3M6Y5"/>
<dbReference type="EMBL" id="SZQA01000036">
    <property type="protein sequence ID" value="TKK84270.1"/>
    <property type="molecule type" value="Genomic_DNA"/>
</dbReference>
<protein>
    <recommendedName>
        <fullName evidence="2">Aminoglycoside phosphotransferase domain-containing protein</fullName>
    </recommendedName>
</protein>
<dbReference type="Pfam" id="PF01636">
    <property type="entry name" value="APH"/>
    <property type="match status" value="1"/>
</dbReference>
<evidence type="ECO:0000256" key="1">
    <source>
        <dbReference type="SAM" id="MobiDB-lite"/>
    </source>
</evidence>
<feature type="region of interest" description="Disordered" evidence="1">
    <location>
        <begin position="73"/>
        <end position="112"/>
    </location>
</feature>
<name>A0A4U3M6Y5_9ACTN</name>
<feature type="compositionally biased region" description="Low complexity" evidence="1">
    <location>
        <begin position="73"/>
        <end position="93"/>
    </location>
</feature>
<feature type="domain" description="Aminoglycoside phosphotransferase" evidence="2">
    <location>
        <begin position="172"/>
        <end position="390"/>
    </location>
</feature>
<organism evidence="3 4">
    <name type="scientific">Herbidospora galbida</name>
    <dbReference type="NCBI Taxonomy" id="2575442"/>
    <lineage>
        <taxon>Bacteria</taxon>
        <taxon>Bacillati</taxon>
        <taxon>Actinomycetota</taxon>
        <taxon>Actinomycetes</taxon>
        <taxon>Streptosporangiales</taxon>
        <taxon>Streptosporangiaceae</taxon>
        <taxon>Herbidospora</taxon>
    </lineage>
</organism>
<dbReference type="InterPro" id="IPR002575">
    <property type="entry name" value="Aminoglycoside_PTrfase"/>
</dbReference>
<dbReference type="PANTHER" id="PTHR21310">
    <property type="entry name" value="AMINOGLYCOSIDE PHOSPHOTRANSFERASE-RELATED-RELATED"/>
    <property type="match status" value="1"/>
</dbReference>
<feature type="region of interest" description="Disordered" evidence="1">
    <location>
        <begin position="1"/>
        <end position="55"/>
    </location>
</feature>